<comment type="caution">
    <text evidence="1">The sequence shown here is derived from an EMBL/GenBank/DDBJ whole genome shotgun (WGS) entry which is preliminary data.</text>
</comment>
<keyword evidence="2" id="KW-1185">Reference proteome</keyword>
<sequence>MVNGSVSAISGTSGRILTVSYDGGRKSFLIGVPDSAPIVRYVLADRTTLELGCDVMIKTDPGNQAFLVTIGKGIAPPM</sequence>
<dbReference type="Proteomes" id="UP000554520">
    <property type="component" value="Unassembled WGS sequence"/>
</dbReference>
<proteinExistence type="predicted"/>
<dbReference type="AlphaFoldDB" id="A0A839UEL9"/>
<organism evidence="1 2">
    <name type="scientific">Phyllobacterium trifolii</name>
    <dbReference type="NCBI Taxonomy" id="300193"/>
    <lineage>
        <taxon>Bacteria</taxon>
        <taxon>Pseudomonadati</taxon>
        <taxon>Pseudomonadota</taxon>
        <taxon>Alphaproteobacteria</taxon>
        <taxon>Hyphomicrobiales</taxon>
        <taxon>Phyllobacteriaceae</taxon>
        <taxon>Phyllobacterium</taxon>
    </lineage>
</organism>
<evidence type="ECO:0000313" key="1">
    <source>
        <dbReference type="EMBL" id="MBB3148395.1"/>
    </source>
</evidence>
<evidence type="ECO:0000313" key="2">
    <source>
        <dbReference type="Proteomes" id="UP000554520"/>
    </source>
</evidence>
<dbReference type="RefSeq" id="WP_183664166.1">
    <property type="nucleotide sequence ID" value="NZ_JACHXN010000019.1"/>
</dbReference>
<gene>
    <name evidence="1" type="ORF">FHS21_004842</name>
</gene>
<dbReference type="EMBL" id="JACHXN010000019">
    <property type="protein sequence ID" value="MBB3148395.1"/>
    <property type="molecule type" value="Genomic_DNA"/>
</dbReference>
<protein>
    <submittedName>
        <fullName evidence="1">Uncharacterized protein</fullName>
    </submittedName>
</protein>
<reference evidence="1 2" key="1">
    <citation type="submission" date="2020-08" db="EMBL/GenBank/DDBJ databases">
        <title>Genomic Encyclopedia of Type Strains, Phase III (KMG-III): the genomes of soil and plant-associated and newly described type strains.</title>
        <authorList>
            <person name="Whitman W."/>
        </authorList>
    </citation>
    <scope>NUCLEOTIDE SEQUENCE [LARGE SCALE GENOMIC DNA]</scope>
    <source>
        <strain evidence="1 2">CECT 7015</strain>
    </source>
</reference>
<name>A0A839UEL9_9HYPH</name>
<accession>A0A839UEL9</accession>